<proteinExistence type="predicted"/>
<dbReference type="Proteomes" id="UP000061432">
    <property type="component" value="Plasmid pMaq22A_3p"/>
</dbReference>
<dbReference type="SUPFAM" id="SSF52540">
    <property type="entry name" value="P-loop containing nucleoside triphosphate hydrolases"/>
    <property type="match status" value="2"/>
</dbReference>
<accession>A0A0C6FCD2</accession>
<dbReference type="InterPro" id="IPR027417">
    <property type="entry name" value="P-loop_NTPase"/>
</dbReference>
<dbReference type="KEGG" id="maqu:Maq22A_3p50515"/>
<dbReference type="Gene3D" id="3.40.50.300">
    <property type="entry name" value="P-loop containing nucleotide triphosphate hydrolases"/>
    <property type="match status" value="1"/>
</dbReference>
<dbReference type="OrthoDB" id="8442226at2"/>
<evidence type="ECO:0008006" key="3">
    <source>
        <dbReference type="Google" id="ProtNLM"/>
    </source>
</evidence>
<dbReference type="EMBL" id="AP014707">
    <property type="protein sequence ID" value="BAQ50351.1"/>
    <property type="molecule type" value="Genomic_DNA"/>
</dbReference>
<organism evidence="1 2">
    <name type="scientific">Methylobacterium aquaticum</name>
    <dbReference type="NCBI Taxonomy" id="270351"/>
    <lineage>
        <taxon>Bacteria</taxon>
        <taxon>Pseudomonadati</taxon>
        <taxon>Pseudomonadota</taxon>
        <taxon>Alphaproteobacteria</taxon>
        <taxon>Hyphomicrobiales</taxon>
        <taxon>Methylobacteriaceae</taxon>
        <taxon>Methylobacterium</taxon>
    </lineage>
</organism>
<reference evidence="1 2" key="1">
    <citation type="journal article" date="2015" name="Genome Announc.">
        <title>Complete Genome Sequence of Methylobacterium aquaticum Strain 22A, Isolated from Racomitrium japonicum Moss.</title>
        <authorList>
            <person name="Tani A."/>
            <person name="Ogura Y."/>
            <person name="Hayashi T."/>
            <person name="Kimbara K."/>
        </authorList>
    </citation>
    <scope>NUCLEOTIDE SEQUENCE [LARGE SCALE GENOMIC DNA]</scope>
    <source>
        <strain evidence="1 2">MA-22A</strain>
        <plasmid evidence="2">Plasmid pMaq22A_3p DNA</plasmid>
    </source>
</reference>
<dbReference type="PATRIC" id="fig|270351.10.peg.7536"/>
<evidence type="ECO:0000313" key="1">
    <source>
        <dbReference type="EMBL" id="BAQ50351.1"/>
    </source>
</evidence>
<dbReference type="Gene3D" id="3.40.50.10810">
    <property type="entry name" value="Tandem AAA-ATPase domain"/>
    <property type="match status" value="1"/>
</dbReference>
<dbReference type="AlphaFoldDB" id="A0A0C6FCD2"/>
<sequence length="469" mass="53324">MPTLRKDQIQDLGRLFFKERRCIHGGEPGTGKTPTICVLQRARWDKHGHKTVWLMPMKLLAKNLDEAMLWGEWAPGEVAIVDGPAAACRAIVADPRVKVLLMGYTRFEMMADTITPEMGYFAVDIDEWHKGFGGHDSKRTQALYRWCAARRDELWFVPMTGTIYNGRPDTVYPALQIIEPRYYGTLDAFKAMHDVLDPWTMKVTGHCNLDRLQMILAKHSIRRLWTDVHGAEEIVPEISSCRMNAKQREAYDKFRDEAILELENFFIDGTKPGVAFIRARQIMEHPNVFPNLLEGGEGFVDICPGEVPGKLEEFTDDCHEMTDLGRPMIAYAALIPQQYQLLEAAKAAGRRAGIVNGDTPPKQAGQIDKAFQAGELDTIIGSPKVADCGFNWQFCGDREVQDVFFVSMDYQDTAFFQAYKRAMRKSRNTALRIKIYTYIDSIDQHIMRLTKRKSVDAASVEHGRVALPW</sequence>
<protein>
    <recommendedName>
        <fullName evidence="3">Helicase ATP-binding domain-containing protein</fullName>
    </recommendedName>
</protein>
<reference evidence="2" key="2">
    <citation type="submission" date="2015-01" db="EMBL/GenBank/DDBJ databases">
        <title>Complete genome sequence of Methylobacterium aquaticum strain 22A.</title>
        <authorList>
            <person name="Tani A."/>
            <person name="Ogura Y."/>
            <person name="Hayashi T."/>
        </authorList>
    </citation>
    <scope>NUCLEOTIDE SEQUENCE [LARGE SCALE GENOMIC DNA]</scope>
    <source>
        <strain evidence="2">MA-22A</strain>
        <plasmid evidence="2">Plasmid pMaq22A_3p DNA</plasmid>
    </source>
</reference>
<keyword evidence="1" id="KW-0614">Plasmid</keyword>
<dbReference type="RefSeq" id="WP_060851393.1">
    <property type="nucleotide sequence ID" value="NZ_AP014707.1"/>
</dbReference>
<dbReference type="InterPro" id="IPR038718">
    <property type="entry name" value="SNF2-like_sf"/>
</dbReference>
<gene>
    <name evidence="1" type="ORF">Maq22A_3p50515</name>
</gene>
<geneLocation type="plasmid" evidence="2">
    <name>pMaq22A_3p DNA</name>
</geneLocation>
<evidence type="ECO:0000313" key="2">
    <source>
        <dbReference type="Proteomes" id="UP000061432"/>
    </source>
</evidence>
<name>A0A0C6FCD2_9HYPH</name>